<feature type="chain" id="PRO_5043463151" evidence="1">
    <location>
        <begin position="27"/>
        <end position="310"/>
    </location>
</feature>
<evidence type="ECO:0000313" key="2">
    <source>
        <dbReference type="EMBL" id="KAK6587739.1"/>
    </source>
</evidence>
<reference evidence="2 3" key="1">
    <citation type="submission" date="2023-10" db="EMBL/GenBank/DDBJ databases">
        <title>Comparative genomics analysis reveals potential genetic determinants of host preference in Cryptosporidium xiaoi.</title>
        <authorList>
            <person name="Xiao L."/>
            <person name="Li J."/>
        </authorList>
    </citation>
    <scope>NUCLEOTIDE SEQUENCE [LARGE SCALE GENOMIC DNA]</scope>
    <source>
        <strain evidence="2 3">52996</strain>
    </source>
</reference>
<dbReference type="AlphaFoldDB" id="A0AAV9XU06"/>
<comment type="caution">
    <text evidence="2">The sequence shown here is derived from an EMBL/GenBank/DDBJ whole genome shotgun (WGS) entry which is preliminary data.</text>
</comment>
<keyword evidence="1" id="KW-0732">Signal</keyword>
<keyword evidence="3" id="KW-1185">Reference proteome</keyword>
<accession>A0AAV9XU06</accession>
<evidence type="ECO:0000313" key="3">
    <source>
        <dbReference type="Proteomes" id="UP001311799"/>
    </source>
</evidence>
<dbReference type="EMBL" id="JAWDEY010000036">
    <property type="protein sequence ID" value="KAK6587739.1"/>
    <property type="molecule type" value="Genomic_DNA"/>
</dbReference>
<dbReference type="Proteomes" id="UP001311799">
    <property type="component" value="Unassembled WGS sequence"/>
</dbReference>
<feature type="signal peptide" evidence="1">
    <location>
        <begin position="1"/>
        <end position="26"/>
    </location>
</feature>
<gene>
    <name evidence="2" type="ORF">RS030_81240</name>
</gene>
<protein>
    <submittedName>
        <fullName evidence="2">Uncharacterized protein</fullName>
    </submittedName>
</protein>
<proteinExistence type="predicted"/>
<name>A0AAV9XU06_9CRYT</name>
<sequence length="310" mass="36530">MNNFLNLLILLVLILNIILIYDFVRCTEEKTENDTLLEDIKLLLQSICEKISKSNWEKHKSLKECYSSSIYINEYLWLISSFIVAQELNKEFNSIMVLPNHANINECTKINEKQCITKVNIKKENNKISIDYNNINEIISPIINECKVTNPQIRSSLNILWLESNSKLSEISKYQILLVGKGYTELMEFDDLFDDLSTLICSDIKKYIYSDKYRSEIKNTILNIINNGKNNNHIQDPIYVRIPMKYDFGTEIDESLCHEIKDKIPMLDKYSRVELFIEKNDKYVILNNIDNIKIECEPNENKRVVTWRIY</sequence>
<evidence type="ECO:0000256" key="1">
    <source>
        <dbReference type="SAM" id="SignalP"/>
    </source>
</evidence>
<organism evidence="2 3">
    <name type="scientific">Cryptosporidium xiaoi</name>
    <dbReference type="NCBI Taxonomy" id="659607"/>
    <lineage>
        <taxon>Eukaryota</taxon>
        <taxon>Sar</taxon>
        <taxon>Alveolata</taxon>
        <taxon>Apicomplexa</taxon>
        <taxon>Conoidasida</taxon>
        <taxon>Coccidia</taxon>
        <taxon>Eucoccidiorida</taxon>
        <taxon>Eimeriorina</taxon>
        <taxon>Cryptosporidiidae</taxon>
        <taxon>Cryptosporidium</taxon>
    </lineage>
</organism>